<dbReference type="PROSITE" id="PS00843">
    <property type="entry name" value="DALA_DALA_LIGASE_1"/>
    <property type="match status" value="1"/>
</dbReference>
<feature type="binding site" evidence="24">
    <location>
        <begin position="181"/>
        <end position="183"/>
    </location>
    <ligand>
        <name>ATP</name>
        <dbReference type="ChEBI" id="CHEBI:30616"/>
    </ligand>
</feature>
<evidence type="ECO:0000256" key="4">
    <source>
        <dbReference type="ARBA" id="ARBA00004752"/>
    </source>
</evidence>
<evidence type="ECO:0000256" key="7">
    <source>
        <dbReference type="ARBA" id="ARBA00022490"/>
    </source>
</evidence>
<feature type="binding site" evidence="24">
    <location>
        <begin position="219"/>
        <end position="226"/>
    </location>
    <ligand>
        <name>ATP</name>
        <dbReference type="ChEBI" id="CHEBI:30616"/>
    </ligand>
</feature>
<feature type="binding site" evidence="24">
    <location>
        <position position="136"/>
    </location>
    <ligand>
        <name>ATP</name>
        <dbReference type="ChEBI" id="CHEBI:30616"/>
    </ligand>
</feature>
<keyword evidence="8 22" id="KW-0436">Ligase</keyword>
<evidence type="ECO:0000259" key="27">
    <source>
        <dbReference type="PROSITE" id="PS50975"/>
    </source>
</evidence>
<evidence type="ECO:0000256" key="6">
    <source>
        <dbReference type="ARBA" id="ARBA00012216"/>
    </source>
</evidence>
<feature type="binding site" evidence="24">
    <location>
        <begin position="312"/>
        <end position="313"/>
    </location>
    <ligand>
        <name>ATP</name>
        <dbReference type="ChEBI" id="CHEBI:30616"/>
    </ligand>
</feature>
<dbReference type="GO" id="GO:0005829">
    <property type="term" value="C:cytosol"/>
    <property type="evidence" value="ECO:0007669"/>
    <property type="project" value="TreeGrafter"/>
</dbReference>
<dbReference type="Pfam" id="PF01820">
    <property type="entry name" value="Dala_Dala_lig_N"/>
    <property type="match status" value="1"/>
</dbReference>
<reference evidence="28 29" key="1">
    <citation type="submission" date="2020-01" db="EMBL/GenBank/DDBJ databases">
        <title>Whole-genome sequence of Heliobacterium undosum DSM 13378.</title>
        <authorList>
            <person name="Kyndt J.A."/>
            <person name="Meyer T.E."/>
        </authorList>
    </citation>
    <scope>NUCLEOTIDE SEQUENCE [LARGE SCALE GENOMIC DNA]</scope>
    <source>
        <strain evidence="28 29">DSM 13378</strain>
    </source>
</reference>
<keyword evidence="12 25" id="KW-0460">Magnesium</keyword>
<comment type="similarity">
    <text evidence="5 22">Belongs to the D-alanine--D-alanine ligase family.</text>
</comment>
<feature type="active site" evidence="23">
    <location>
        <position position="324"/>
    </location>
</feature>
<evidence type="ECO:0000256" key="13">
    <source>
        <dbReference type="ARBA" id="ARBA00022960"/>
    </source>
</evidence>
<feature type="binding site" evidence="25">
    <location>
        <position position="315"/>
    </location>
    <ligand>
        <name>Mg(2+)</name>
        <dbReference type="ChEBI" id="CHEBI:18420"/>
        <label>2</label>
    </ligand>
</feature>
<dbReference type="Gene3D" id="3.30.1490.20">
    <property type="entry name" value="ATP-grasp fold, A domain"/>
    <property type="match status" value="1"/>
</dbReference>
<evidence type="ECO:0000256" key="8">
    <source>
        <dbReference type="ARBA" id="ARBA00022598"/>
    </source>
</evidence>
<evidence type="ECO:0000256" key="26">
    <source>
        <dbReference type="PROSITE-ProRule" id="PRU00409"/>
    </source>
</evidence>
<evidence type="ECO:0000256" key="19">
    <source>
        <dbReference type="ARBA" id="ARBA00068427"/>
    </source>
</evidence>
<feature type="binding site" evidence="25">
    <location>
        <position position="299"/>
    </location>
    <ligand>
        <name>Mg(2+)</name>
        <dbReference type="ChEBI" id="CHEBI:18420"/>
        <label>1</label>
    </ligand>
</feature>
<dbReference type="SUPFAM" id="SSF52440">
    <property type="entry name" value="PreATP-grasp domain"/>
    <property type="match status" value="1"/>
</dbReference>
<evidence type="ECO:0000256" key="18">
    <source>
        <dbReference type="ARBA" id="ARBA00060592"/>
    </source>
</evidence>
<evidence type="ECO:0000313" key="28">
    <source>
        <dbReference type="EMBL" id="MZP28595.1"/>
    </source>
</evidence>
<evidence type="ECO:0000256" key="11">
    <source>
        <dbReference type="ARBA" id="ARBA00022840"/>
    </source>
</evidence>
<dbReference type="EMBL" id="WXEY01000002">
    <property type="protein sequence ID" value="MZP28595.1"/>
    <property type="molecule type" value="Genomic_DNA"/>
</dbReference>
<dbReference type="Pfam" id="PF07478">
    <property type="entry name" value="Dala_Dala_lig_C"/>
    <property type="match status" value="1"/>
</dbReference>
<dbReference type="PROSITE" id="PS00844">
    <property type="entry name" value="DALA_DALA_LIGASE_2"/>
    <property type="match status" value="1"/>
</dbReference>
<comment type="caution">
    <text evidence="28">The sequence shown here is derived from an EMBL/GenBank/DDBJ whole genome shotgun (WGS) entry which is preliminary data.</text>
</comment>
<dbReference type="GO" id="GO:0009252">
    <property type="term" value="P:peptidoglycan biosynthetic process"/>
    <property type="evidence" value="ECO:0007669"/>
    <property type="project" value="UniProtKB-UniRule"/>
</dbReference>
<protein>
    <recommendedName>
        <fullName evidence="19 22">D-alanine--D-alanine ligase</fullName>
        <ecNumber evidence="6 22">6.3.2.4</ecNumber>
    </recommendedName>
    <alternativeName>
        <fullName evidence="21 22">D-Ala-D-Ala ligase</fullName>
    </alternativeName>
    <alternativeName>
        <fullName evidence="20 22">D-alanylalanine synthetase</fullName>
    </alternativeName>
</protein>
<organism evidence="28 29">
    <name type="scientific">Heliomicrobium undosum</name>
    <dbReference type="NCBI Taxonomy" id="121734"/>
    <lineage>
        <taxon>Bacteria</taxon>
        <taxon>Bacillati</taxon>
        <taxon>Bacillota</taxon>
        <taxon>Clostridia</taxon>
        <taxon>Eubacteriales</taxon>
        <taxon>Heliobacteriaceae</taxon>
        <taxon>Heliomicrobium</taxon>
    </lineage>
</organism>
<evidence type="ECO:0000256" key="9">
    <source>
        <dbReference type="ARBA" id="ARBA00022723"/>
    </source>
</evidence>
<keyword evidence="16 22" id="KW-0961">Cell wall biogenesis/degradation</keyword>
<evidence type="ECO:0000256" key="10">
    <source>
        <dbReference type="ARBA" id="ARBA00022741"/>
    </source>
</evidence>
<feature type="binding site" evidence="24">
    <location>
        <begin position="189"/>
        <end position="190"/>
    </location>
    <ligand>
        <name>ATP</name>
        <dbReference type="ChEBI" id="CHEBI:30616"/>
    </ligand>
</feature>
<comment type="cofactor">
    <cofactor evidence="1">
        <name>Mn(2+)</name>
        <dbReference type="ChEBI" id="CHEBI:29035"/>
    </cofactor>
</comment>
<gene>
    <name evidence="22" type="primary">ddl</name>
    <name evidence="28" type="ORF">GTO91_02530</name>
</gene>
<accession>A0A845L0X7</accession>
<evidence type="ECO:0000256" key="3">
    <source>
        <dbReference type="ARBA" id="ARBA00004496"/>
    </source>
</evidence>
<dbReference type="Proteomes" id="UP000463470">
    <property type="component" value="Unassembled WGS sequence"/>
</dbReference>
<comment type="pathway">
    <text evidence="18">Glycan biosynthesis.</text>
</comment>
<sequence length="366" mass="40130">MKQTIAVICGGRSGEHEVSLTSAQSIVNALDRSRFNVLTIGIDRRGAWWLGPEVIEKLRKGQQPYGRRVYFLPDPTCPGLVEENIAGGQQPIPIDVFFPVLHGPNGEDGTIQGLFETANVPYVGCGVLASACGMDKAIMKALFAQSGLRQLPYLVVLRSRWESARDQVIGDVESRLGYPCFVKPANMGSSVGISKAANRAELVAAFDDAVRYDRKLVVEKGINVREIEVSVLGNDEVAASVPGEIVPAHEFYDYDAKYAAADSRLLIPAPLAADDVATFQEMAIRAFRAVDGSGLSRVDFLFDKDSGEVYINEINTLPGFTSISMYPKLWEATGIPYEELLSRIVDLGLARHREKQRNATERLPRL</sequence>
<dbReference type="InterPro" id="IPR005905">
    <property type="entry name" value="D_ala_D_ala"/>
</dbReference>
<dbReference type="InterPro" id="IPR016185">
    <property type="entry name" value="PreATP-grasp_dom_sf"/>
</dbReference>
<feature type="active site" evidence="23">
    <location>
        <position position="189"/>
    </location>
</feature>
<dbReference type="RefSeq" id="WP_161254390.1">
    <property type="nucleotide sequence ID" value="NZ_WXEY01000002.1"/>
</dbReference>
<dbReference type="GO" id="GO:0005524">
    <property type="term" value="F:ATP binding"/>
    <property type="evidence" value="ECO:0007669"/>
    <property type="project" value="UniProtKB-UniRule"/>
</dbReference>
<dbReference type="FunFam" id="3.30.1490.20:FF:000007">
    <property type="entry name" value="D-alanine--D-alanine ligase"/>
    <property type="match status" value="1"/>
</dbReference>
<evidence type="ECO:0000313" key="29">
    <source>
        <dbReference type="Proteomes" id="UP000463470"/>
    </source>
</evidence>
<dbReference type="NCBIfam" id="NF002526">
    <property type="entry name" value="PRK01966.1-2"/>
    <property type="match status" value="1"/>
</dbReference>
<dbReference type="InterPro" id="IPR011761">
    <property type="entry name" value="ATP-grasp"/>
</dbReference>
<keyword evidence="10 24" id="KW-0547">Nucleotide-binding</keyword>
<dbReference type="Gene3D" id="3.40.50.20">
    <property type="match status" value="1"/>
</dbReference>
<keyword evidence="15 25" id="KW-0464">Manganese</keyword>
<evidence type="ECO:0000256" key="5">
    <source>
        <dbReference type="ARBA" id="ARBA00010871"/>
    </source>
</evidence>
<dbReference type="FunFam" id="3.30.470.20:FF:000008">
    <property type="entry name" value="D-alanine--D-alanine ligase"/>
    <property type="match status" value="1"/>
</dbReference>
<evidence type="ECO:0000256" key="21">
    <source>
        <dbReference type="ARBA" id="ARBA00077154"/>
    </source>
</evidence>
<feature type="domain" description="ATP-grasp" evidence="27">
    <location>
        <begin position="140"/>
        <end position="346"/>
    </location>
</feature>
<dbReference type="PANTHER" id="PTHR23132:SF25">
    <property type="entry name" value="D-ALANINE--D-ALANINE LIGASE A"/>
    <property type="match status" value="1"/>
</dbReference>
<evidence type="ECO:0000256" key="25">
    <source>
        <dbReference type="PIRSR" id="PIRSR039102-3"/>
    </source>
</evidence>
<keyword evidence="29" id="KW-1185">Reference proteome</keyword>
<comment type="function">
    <text evidence="2 22">Cell wall formation.</text>
</comment>
<comment type="catalytic activity">
    <reaction evidence="17 22">
        <text>2 D-alanine + ATP = D-alanyl-D-alanine + ADP + phosphate + H(+)</text>
        <dbReference type="Rhea" id="RHEA:11224"/>
        <dbReference type="ChEBI" id="CHEBI:15378"/>
        <dbReference type="ChEBI" id="CHEBI:30616"/>
        <dbReference type="ChEBI" id="CHEBI:43474"/>
        <dbReference type="ChEBI" id="CHEBI:57416"/>
        <dbReference type="ChEBI" id="CHEBI:57822"/>
        <dbReference type="ChEBI" id="CHEBI:456216"/>
        <dbReference type="EC" id="6.3.2.4"/>
    </reaction>
</comment>
<evidence type="ECO:0000256" key="24">
    <source>
        <dbReference type="PIRSR" id="PIRSR039102-2"/>
    </source>
</evidence>
<dbReference type="PROSITE" id="PS50975">
    <property type="entry name" value="ATP_GRASP"/>
    <property type="match status" value="1"/>
</dbReference>
<dbReference type="GO" id="GO:0046872">
    <property type="term" value="F:metal ion binding"/>
    <property type="evidence" value="ECO:0007669"/>
    <property type="project" value="UniProtKB-KW"/>
</dbReference>
<dbReference type="SUPFAM" id="SSF56059">
    <property type="entry name" value="Glutathione synthetase ATP-binding domain-like"/>
    <property type="match status" value="1"/>
</dbReference>
<keyword evidence="14 22" id="KW-0573">Peptidoglycan synthesis</keyword>
<dbReference type="InterPro" id="IPR013815">
    <property type="entry name" value="ATP_grasp_subdomain_1"/>
</dbReference>
<dbReference type="InterPro" id="IPR011127">
    <property type="entry name" value="Dala_Dala_lig_N"/>
</dbReference>
<feature type="binding site" evidence="25">
    <location>
        <position position="313"/>
    </location>
    <ligand>
        <name>Mg(2+)</name>
        <dbReference type="ChEBI" id="CHEBI:18420"/>
        <label>1</label>
    </ligand>
</feature>
<dbReference type="UniPathway" id="UPA00219"/>
<dbReference type="PANTHER" id="PTHR23132">
    <property type="entry name" value="D-ALANINE--D-ALANINE LIGASE"/>
    <property type="match status" value="1"/>
</dbReference>
<dbReference type="GO" id="GO:0008716">
    <property type="term" value="F:D-alanine-D-alanine ligase activity"/>
    <property type="evidence" value="ECO:0007669"/>
    <property type="project" value="UniProtKB-UniRule"/>
</dbReference>
<evidence type="ECO:0000256" key="1">
    <source>
        <dbReference type="ARBA" id="ARBA00001936"/>
    </source>
</evidence>
<feature type="active site" evidence="23">
    <location>
        <position position="15"/>
    </location>
</feature>
<evidence type="ECO:0000256" key="2">
    <source>
        <dbReference type="ARBA" id="ARBA00003921"/>
    </source>
</evidence>
<evidence type="ECO:0000256" key="14">
    <source>
        <dbReference type="ARBA" id="ARBA00022984"/>
    </source>
</evidence>
<comment type="cofactor">
    <cofactor evidence="25">
        <name>Mg(2+)</name>
        <dbReference type="ChEBI" id="CHEBI:18420"/>
    </cofactor>
    <cofactor evidence="25">
        <name>Mn(2+)</name>
        <dbReference type="ChEBI" id="CHEBI:29035"/>
    </cofactor>
    <text evidence="25">Binds 2 magnesium or manganese ions per subunit.</text>
</comment>
<keyword evidence="13 22" id="KW-0133">Cell shape</keyword>
<dbReference type="NCBIfam" id="TIGR01205">
    <property type="entry name" value="D_ala_D_alaTIGR"/>
    <property type="match status" value="1"/>
</dbReference>
<evidence type="ECO:0000256" key="12">
    <source>
        <dbReference type="ARBA" id="ARBA00022842"/>
    </source>
</evidence>
<dbReference type="HAMAP" id="MF_00047">
    <property type="entry name" value="Dala_Dala_lig"/>
    <property type="match status" value="1"/>
</dbReference>
<evidence type="ECO:0000256" key="15">
    <source>
        <dbReference type="ARBA" id="ARBA00023211"/>
    </source>
</evidence>
<evidence type="ECO:0000256" key="17">
    <source>
        <dbReference type="ARBA" id="ARBA00047614"/>
    </source>
</evidence>
<keyword evidence="11 26" id="KW-0067">ATP-binding</keyword>
<feature type="binding site" evidence="25">
    <location>
        <position position="313"/>
    </location>
    <ligand>
        <name>Mg(2+)</name>
        <dbReference type="ChEBI" id="CHEBI:18420"/>
        <label>2</label>
    </ligand>
</feature>
<evidence type="ECO:0000256" key="23">
    <source>
        <dbReference type="PIRSR" id="PIRSR039102-1"/>
    </source>
</evidence>
<dbReference type="OrthoDB" id="9813261at2"/>
<dbReference type="EC" id="6.3.2.4" evidence="6 22"/>
<dbReference type="GO" id="GO:0071555">
    <property type="term" value="P:cell wall organization"/>
    <property type="evidence" value="ECO:0007669"/>
    <property type="project" value="UniProtKB-KW"/>
</dbReference>
<evidence type="ECO:0000256" key="16">
    <source>
        <dbReference type="ARBA" id="ARBA00023316"/>
    </source>
</evidence>
<dbReference type="NCBIfam" id="NF002528">
    <property type="entry name" value="PRK01966.1-4"/>
    <property type="match status" value="1"/>
</dbReference>
<comment type="pathway">
    <text evidence="4 22">Cell wall biogenesis; peptidoglycan biosynthesis.</text>
</comment>
<dbReference type="InterPro" id="IPR011095">
    <property type="entry name" value="Dala_Dala_lig_C"/>
</dbReference>
<dbReference type="PIRSF" id="PIRSF039102">
    <property type="entry name" value="Ddl/VanB"/>
    <property type="match status" value="1"/>
</dbReference>
<dbReference type="Gene3D" id="3.30.470.20">
    <property type="entry name" value="ATP-grasp fold, B domain"/>
    <property type="match status" value="1"/>
</dbReference>
<evidence type="ECO:0000256" key="22">
    <source>
        <dbReference type="HAMAP-Rule" id="MF_00047"/>
    </source>
</evidence>
<name>A0A845L0X7_9FIRM</name>
<proteinExistence type="inferred from homology"/>
<evidence type="ECO:0000256" key="20">
    <source>
        <dbReference type="ARBA" id="ARBA00076288"/>
    </source>
</evidence>
<dbReference type="GO" id="GO:0008360">
    <property type="term" value="P:regulation of cell shape"/>
    <property type="evidence" value="ECO:0007669"/>
    <property type="project" value="UniProtKB-KW"/>
</dbReference>
<comment type="subcellular location">
    <subcellularLocation>
        <location evidence="3 22">Cytoplasm</location>
    </subcellularLocation>
</comment>
<keyword evidence="9 25" id="KW-0479">Metal-binding</keyword>
<dbReference type="AlphaFoldDB" id="A0A845L0X7"/>
<dbReference type="InterPro" id="IPR000291">
    <property type="entry name" value="D-Ala_lig_Van_CS"/>
</dbReference>
<keyword evidence="7 22" id="KW-0963">Cytoplasm</keyword>